<keyword evidence="8 11" id="KW-1133">Transmembrane helix</keyword>
<dbReference type="PANTHER" id="PTHR21573">
    <property type="entry name" value="ER MEMBRANE PROTEIN COMPLEX SUBUNIT 1"/>
    <property type="match status" value="1"/>
</dbReference>
<evidence type="ECO:0000256" key="6">
    <source>
        <dbReference type="ARBA" id="ARBA00022729"/>
    </source>
</evidence>
<dbReference type="SUPFAM" id="SSF50998">
    <property type="entry name" value="Quinoprotein alcohol dehydrogenase-like"/>
    <property type="match status" value="1"/>
</dbReference>
<comment type="subunit">
    <text evidence="3">Component of the ER membrane protein complex (EMC).</text>
</comment>
<evidence type="ECO:0000256" key="11">
    <source>
        <dbReference type="SAM" id="Phobius"/>
    </source>
</evidence>
<comment type="subcellular location">
    <subcellularLocation>
        <location evidence="1">Endoplasmic reticulum membrane</location>
        <topology evidence="1">Single-pass type I membrane protein</topology>
    </subcellularLocation>
</comment>
<evidence type="ECO:0000313" key="16">
    <source>
        <dbReference type="RefSeq" id="XP_012939992.2"/>
    </source>
</evidence>
<evidence type="ECO:0000313" key="15">
    <source>
        <dbReference type="Proteomes" id="UP000694888"/>
    </source>
</evidence>
<evidence type="ECO:0000256" key="8">
    <source>
        <dbReference type="ARBA" id="ARBA00022989"/>
    </source>
</evidence>
<dbReference type="Proteomes" id="UP000694888">
    <property type="component" value="Unplaced"/>
</dbReference>
<evidence type="ECO:0000259" key="13">
    <source>
        <dbReference type="Pfam" id="PF07774"/>
    </source>
</evidence>
<sequence>MANTNIVSILTLWCIVCFSHVYALYPDQAGLFDWKQDYIGKVKELHWDQSQSSGKKVLVASEKNVIAYVSANDGAIVWRRIFESSIRGRIDAFLHQGDALISIHAGGQFVRKWQVASGSLLWEKSLTQDSTSRSRKQDYIGKVKELHWDQSQSSGKKVLVASEKNVIAYVSANDGAIVWRRIFESSIRGRIDAFLHQGDALISIHAGGQFVRKWQVASGSLLWEKSLTQDSTSRAAGFFITKNDKVDQVVVTTSSTMHCLRISDGMEDWKAELPNSSDTIERWYIQDSGSSYVAVGISPAQRVTAVTVSKEGLVKQQNNIPAPWIAIDTSCVIMEDSKHFVCYAPQTSSLQLLSLDNGKVFLPTNLNELDVETSAVSGIEAVVPELGSTILFRSKADSLVLMSRTSPQAFSVYKAMDKTYAAQVMVHAEKPIVLSLARADAETLLLSGTDLQAETDIPELSQRIPFAHYHGSPLKMFPFLFSKKKDSSNRPGCKLIFAAEDYSLHFAQKNKAAWRREEAMAYILGVHMVDLPVSENQAKFEDEFGAKEENLPAMFLKRFQAQFSQLKMFAKNLMSRIQGHTHHHSVAMEAIEEEEPEEEDLIRDDFNLHKIIVVATAAGKIYGIRSHTGKIAWQQFVPTLTPFQRRGEQKLMVVVQRTTAHFPHEPQCTVLGVSQKTGNGLLVSLNPVTGALLSGHTSEGFDLGYKVVQADMLAEMDSDFLKGIILIDENIQPHVYPKSSMSLLTEASMQMYFHLLDPEAGTMTGYRLLPGGTKGVAIEQVWNLDLQKSQQTVTGVYKKRAIEHVHSQGRVLGDRSVLYKYLNPNIVAIVAEGEEPPVTQGKNPSAFFALYLVDSVTGHMVYHQTHKRSRGPVQLIHSENWVVYSYFNERYRRNEIAVLEMYEGKEQSNSTAFSSFSPPSPPLVLRQSYIFPEPIYAMESTVTEKGITSKNIIVALKIGGILSLPKALLDPRRPVIPTQETMEEGTIPYVPEIGLSTEALVNYNRSVFNVDGVFTSPAGLESTSLVFVYGIDVFYTRVMPSRMFDVLKEDFDYVFIGGVLALMIFVSFLTQKLASRKALSRAWK</sequence>
<keyword evidence="9 11" id="KW-0472">Membrane</keyword>
<evidence type="ECO:0000256" key="4">
    <source>
        <dbReference type="ARBA" id="ARBA00020824"/>
    </source>
</evidence>
<evidence type="ECO:0000256" key="5">
    <source>
        <dbReference type="ARBA" id="ARBA00022692"/>
    </source>
</evidence>
<evidence type="ECO:0000256" key="9">
    <source>
        <dbReference type="ARBA" id="ARBA00023136"/>
    </source>
</evidence>
<dbReference type="PANTHER" id="PTHR21573:SF0">
    <property type="entry name" value="ER MEMBRANE PROTEIN COMPLEX SUBUNIT 1"/>
    <property type="match status" value="1"/>
</dbReference>
<evidence type="ECO:0000256" key="7">
    <source>
        <dbReference type="ARBA" id="ARBA00022824"/>
    </source>
</evidence>
<feature type="transmembrane region" description="Helical" evidence="11">
    <location>
        <begin position="1053"/>
        <end position="1074"/>
    </location>
</feature>
<reference evidence="16" key="1">
    <citation type="submission" date="2025-08" db="UniProtKB">
        <authorList>
            <consortium name="RefSeq"/>
        </authorList>
    </citation>
    <scope>IDENTIFICATION</scope>
</reference>
<dbReference type="GeneID" id="101859795"/>
<feature type="domain" description="EMC1 first beta-propeller" evidence="14">
    <location>
        <begin position="136"/>
        <end position="518"/>
    </location>
</feature>
<keyword evidence="5 11" id="KW-0812">Transmembrane</keyword>
<accession>A0ABM1A3C7</accession>
<dbReference type="InterPro" id="IPR015943">
    <property type="entry name" value="WD40/YVTN_repeat-like_dom_sf"/>
</dbReference>
<evidence type="ECO:0000259" key="14">
    <source>
        <dbReference type="Pfam" id="PF25293"/>
    </source>
</evidence>
<evidence type="ECO:0000256" key="1">
    <source>
        <dbReference type="ARBA" id="ARBA00004115"/>
    </source>
</evidence>
<keyword evidence="7" id="KW-0256">Endoplasmic reticulum</keyword>
<evidence type="ECO:0000256" key="2">
    <source>
        <dbReference type="ARBA" id="ARBA00007904"/>
    </source>
</evidence>
<dbReference type="InterPro" id="IPR058545">
    <property type="entry name" value="Beta-prop_EMC1_1st"/>
</dbReference>
<keyword evidence="15" id="KW-1185">Reference proteome</keyword>
<feature type="domain" description="EMC1 first beta-propeller" evidence="14">
    <location>
        <begin position="23"/>
        <end position="133"/>
    </location>
</feature>
<feature type="chain" id="PRO_5046574021" description="ER membrane protein complex subunit 1" evidence="12">
    <location>
        <begin position="24"/>
        <end position="1084"/>
    </location>
</feature>
<dbReference type="InterPro" id="IPR011047">
    <property type="entry name" value="Quinoprotein_ADH-like_sf"/>
</dbReference>
<dbReference type="InterPro" id="IPR011678">
    <property type="entry name" value="EMC1_C"/>
</dbReference>
<comment type="similarity">
    <text evidence="2">Belongs to the EMC1 family.</text>
</comment>
<organism evidence="15 16">
    <name type="scientific">Aplysia californica</name>
    <name type="common">California sea hare</name>
    <dbReference type="NCBI Taxonomy" id="6500"/>
    <lineage>
        <taxon>Eukaryota</taxon>
        <taxon>Metazoa</taxon>
        <taxon>Spiralia</taxon>
        <taxon>Lophotrochozoa</taxon>
        <taxon>Mollusca</taxon>
        <taxon>Gastropoda</taxon>
        <taxon>Heterobranchia</taxon>
        <taxon>Euthyneura</taxon>
        <taxon>Tectipleura</taxon>
        <taxon>Aplysiida</taxon>
        <taxon>Aplysioidea</taxon>
        <taxon>Aplysiidae</taxon>
        <taxon>Aplysia</taxon>
    </lineage>
</organism>
<evidence type="ECO:0000256" key="3">
    <source>
        <dbReference type="ARBA" id="ARBA00011276"/>
    </source>
</evidence>
<dbReference type="RefSeq" id="XP_012939992.2">
    <property type="nucleotide sequence ID" value="XM_013084538.2"/>
</dbReference>
<name>A0ABM1A3C7_APLCA</name>
<gene>
    <name evidence="16" type="primary">LOC101859795</name>
</gene>
<dbReference type="InterPro" id="IPR026895">
    <property type="entry name" value="EMC1"/>
</dbReference>
<keyword evidence="6 12" id="KW-0732">Signal</keyword>
<feature type="domain" description="ER membrane protein complex subunit 1 C-terminal" evidence="13">
    <location>
        <begin position="878"/>
        <end position="1083"/>
    </location>
</feature>
<keyword evidence="10" id="KW-0325">Glycoprotein</keyword>
<dbReference type="Pfam" id="PF25293">
    <property type="entry name" value="Beta-prop_EMC1_N"/>
    <property type="match status" value="2"/>
</dbReference>
<protein>
    <recommendedName>
        <fullName evidence="4">ER membrane protein complex subunit 1</fullName>
    </recommendedName>
</protein>
<dbReference type="Gene3D" id="2.130.10.10">
    <property type="entry name" value="YVTN repeat-like/Quinoprotein amine dehydrogenase"/>
    <property type="match status" value="1"/>
</dbReference>
<dbReference type="Pfam" id="PF07774">
    <property type="entry name" value="EMC1_C"/>
    <property type="match status" value="1"/>
</dbReference>
<evidence type="ECO:0000256" key="10">
    <source>
        <dbReference type="ARBA" id="ARBA00023180"/>
    </source>
</evidence>
<feature type="signal peptide" evidence="12">
    <location>
        <begin position="1"/>
        <end position="23"/>
    </location>
</feature>
<proteinExistence type="inferred from homology"/>
<evidence type="ECO:0000256" key="12">
    <source>
        <dbReference type="SAM" id="SignalP"/>
    </source>
</evidence>